<name>A0A923HXW1_9FIRM</name>
<sequence length="204" mass="23634">MAIKITPTKANLIKTKGRLNFSEKGYDLLDKKRTILIQEIMQLVKEAELIEKEIGQLFGEAYEALQQACISMGLNHLEEFALSVNPELPFDIRARGVMGVDIPEVIYANEEEKVLPYGFYENNPALDIALKKFSDVKYLCYQLAQVETTAFKLSLEIKKTQKSANALDKIQIPRLKEEIKYIQDTIEEKEREEFFRLKRVKNKR</sequence>
<keyword evidence="6" id="KW-1185">Reference proteome</keyword>
<comment type="caution">
    <text evidence="5">The sequence shown here is derived from an EMBL/GenBank/DDBJ whole genome shotgun (WGS) entry which is preliminary data.</text>
</comment>
<comment type="similarity">
    <text evidence="1 4">Belongs to the V-ATPase D subunit family.</text>
</comment>
<dbReference type="OrthoDB" id="9781718at2"/>
<evidence type="ECO:0000256" key="3">
    <source>
        <dbReference type="ARBA" id="ARBA00023065"/>
    </source>
</evidence>
<keyword evidence="4" id="KW-0375">Hydrogen ion transport</keyword>
<dbReference type="GO" id="GO:0005524">
    <property type="term" value="F:ATP binding"/>
    <property type="evidence" value="ECO:0007669"/>
    <property type="project" value="UniProtKB-UniRule"/>
</dbReference>
<keyword evidence="2 4" id="KW-0813">Transport</keyword>
<evidence type="ECO:0000313" key="6">
    <source>
        <dbReference type="Proteomes" id="UP000616595"/>
    </source>
</evidence>
<dbReference type="Pfam" id="PF01813">
    <property type="entry name" value="ATP-synt_D"/>
    <property type="match status" value="1"/>
</dbReference>
<dbReference type="GO" id="GO:0042777">
    <property type="term" value="P:proton motive force-driven plasma membrane ATP synthesis"/>
    <property type="evidence" value="ECO:0007669"/>
    <property type="project" value="UniProtKB-UniRule"/>
</dbReference>
<dbReference type="EMBL" id="WJBD01000021">
    <property type="protein sequence ID" value="MBC3889622.1"/>
    <property type="molecule type" value="Genomic_DNA"/>
</dbReference>
<dbReference type="HAMAP" id="MF_00271">
    <property type="entry name" value="ATP_synth_D_arch"/>
    <property type="match status" value="1"/>
</dbReference>
<reference evidence="5" key="2">
    <citation type="submission" date="2020-10" db="EMBL/GenBank/DDBJ databases">
        <title>Comparative genomics of the Acetobacterium genus.</title>
        <authorList>
            <person name="Marshall C."/>
            <person name="May H."/>
            <person name="Norman S."/>
        </authorList>
    </citation>
    <scope>NUCLEOTIDE SEQUENCE</scope>
    <source>
        <strain evidence="5">DER-2019</strain>
    </source>
</reference>
<dbReference type="RefSeq" id="WP_148567280.1">
    <property type="nucleotide sequence ID" value="NZ_RXYA01000008.1"/>
</dbReference>
<dbReference type="InterPro" id="IPR002699">
    <property type="entry name" value="V_ATPase_D"/>
</dbReference>
<dbReference type="GO" id="GO:0046933">
    <property type="term" value="F:proton-transporting ATP synthase activity, rotational mechanism"/>
    <property type="evidence" value="ECO:0007669"/>
    <property type="project" value="UniProtKB-UniRule"/>
</dbReference>
<protein>
    <recommendedName>
        <fullName evidence="4">V-type ATP synthase subunit D</fullName>
    </recommendedName>
    <alternativeName>
        <fullName evidence="4">V-ATPase subunit D</fullName>
    </alternativeName>
</protein>
<evidence type="ECO:0000313" key="5">
    <source>
        <dbReference type="EMBL" id="MBC3889622.1"/>
    </source>
</evidence>
<evidence type="ECO:0000256" key="1">
    <source>
        <dbReference type="ARBA" id="ARBA00005850"/>
    </source>
</evidence>
<dbReference type="GO" id="GO:0046961">
    <property type="term" value="F:proton-transporting ATPase activity, rotational mechanism"/>
    <property type="evidence" value="ECO:0007669"/>
    <property type="project" value="InterPro"/>
</dbReference>
<dbReference type="NCBIfam" id="TIGR00309">
    <property type="entry name" value="V_ATPase_subD"/>
    <property type="match status" value="1"/>
</dbReference>
<comment type="function">
    <text evidence="4">Produces ATP from ADP in the presence of a proton gradient across the membrane.</text>
</comment>
<reference evidence="5" key="1">
    <citation type="submission" date="2019-10" db="EMBL/GenBank/DDBJ databases">
        <authorList>
            <person name="Ross D.E."/>
            <person name="Gulliver D."/>
        </authorList>
    </citation>
    <scope>NUCLEOTIDE SEQUENCE</scope>
    <source>
        <strain evidence="5">DER-2019</strain>
    </source>
</reference>
<dbReference type="Gene3D" id="1.10.287.3240">
    <property type="match status" value="1"/>
</dbReference>
<keyword evidence="3 4" id="KW-0406">Ion transport</keyword>
<gene>
    <name evidence="4" type="primary">atpD</name>
    <name evidence="5" type="ORF">GH810_15015</name>
</gene>
<keyword evidence="4" id="KW-0066">ATP synthesis</keyword>
<evidence type="ECO:0000256" key="2">
    <source>
        <dbReference type="ARBA" id="ARBA00022448"/>
    </source>
</evidence>
<organism evidence="5 6">
    <name type="scientific">Acetobacterium paludosum</name>
    <dbReference type="NCBI Taxonomy" id="52693"/>
    <lineage>
        <taxon>Bacteria</taxon>
        <taxon>Bacillati</taxon>
        <taxon>Bacillota</taxon>
        <taxon>Clostridia</taxon>
        <taxon>Eubacteriales</taxon>
        <taxon>Eubacteriaceae</taxon>
        <taxon>Acetobacterium</taxon>
    </lineage>
</organism>
<dbReference type="Proteomes" id="UP000616595">
    <property type="component" value="Unassembled WGS sequence"/>
</dbReference>
<dbReference type="PANTHER" id="PTHR11671">
    <property type="entry name" value="V-TYPE ATP SYNTHASE SUBUNIT D"/>
    <property type="match status" value="1"/>
</dbReference>
<proteinExistence type="inferred from homology"/>
<accession>A0A923HXW1</accession>
<dbReference type="AlphaFoldDB" id="A0A923HXW1"/>
<evidence type="ECO:0000256" key="4">
    <source>
        <dbReference type="HAMAP-Rule" id="MF_00271"/>
    </source>
</evidence>